<reference evidence="3" key="1">
    <citation type="submission" date="2012-06" db="EMBL/GenBank/DDBJ databases">
        <title>The complete genome of Flexibacter litoralis DSM 6794.</title>
        <authorList>
            <person name="Lucas S."/>
            <person name="Copeland A."/>
            <person name="Lapidus A."/>
            <person name="Glavina del Rio T."/>
            <person name="Dalin E."/>
            <person name="Tice H."/>
            <person name="Bruce D."/>
            <person name="Goodwin L."/>
            <person name="Pitluck S."/>
            <person name="Peters L."/>
            <person name="Ovchinnikova G."/>
            <person name="Lu M."/>
            <person name="Kyrpides N."/>
            <person name="Mavromatis K."/>
            <person name="Ivanova N."/>
            <person name="Brettin T."/>
            <person name="Detter J.C."/>
            <person name="Han C."/>
            <person name="Larimer F."/>
            <person name="Land M."/>
            <person name="Hauser L."/>
            <person name="Markowitz V."/>
            <person name="Cheng J.-F."/>
            <person name="Hugenholtz P."/>
            <person name="Woyke T."/>
            <person name="Wu D."/>
            <person name="Spring S."/>
            <person name="Lang E."/>
            <person name="Kopitz M."/>
            <person name="Brambilla E."/>
            <person name="Klenk H.-P."/>
            <person name="Eisen J.A."/>
        </authorList>
    </citation>
    <scope>NUCLEOTIDE SEQUENCE [LARGE SCALE GENOMIC DNA]</scope>
    <source>
        <strain evidence="3">ATCC 23117 / DSM 6794 / NBRC 15988 / NCIMB 1366 / Sio-4</strain>
    </source>
</reference>
<dbReference type="AlphaFoldDB" id="I4AJI3"/>
<proteinExistence type="predicted"/>
<dbReference type="InterPro" id="IPR000073">
    <property type="entry name" value="AB_hydrolase_1"/>
</dbReference>
<feature type="domain" description="AB hydrolase-1" evidence="1">
    <location>
        <begin position="46"/>
        <end position="251"/>
    </location>
</feature>
<protein>
    <submittedName>
        <fullName evidence="2">Putative hydrolase or acyltransferase of alpha/beta superfamily</fullName>
    </submittedName>
</protein>
<dbReference type="HOGENOM" id="CLU_020336_32_0_10"/>
<keyword evidence="2" id="KW-0378">Hydrolase</keyword>
<evidence type="ECO:0000313" key="3">
    <source>
        <dbReference type="Proteomes" id="UP000006054"/>
    </source>
</evidence>
<evidence type="ECO:0000259" key="1">
    <source>
        <dbReference type="Pfam" id="PF12697"/>
    </source>
</evidence>
<dbReference type="SUPFAM" id="SSF53474">
    <property type="entry name" value="alpha/beta-Hydrolases"/>
    <property type="match status" value="1"/>
</dbReference>
<dbReference type="PRINTS" id="PR00111">
    <property type="entry name" value="ABHYDROLASE"/>
</dbReference>
<dbReference type="STRING" id="880071.Fleli_1710"/>
<dbReference type="InterPro" id="IPR029058">
    <property type="entry name" value="AB_hydrolase_fold"/>
</dbReference>
<dbReference type="GO" id="GO:0016746">
    <property type="term" value="F:acyltransferase activity"/>
    <property type="evidence" value="ECO:0007669"/>
    <property type="project" value="UniProtKB-KW"/>
</dbReference>
<dbReference type="eggNOG" id="COG1073">
    <property type="taxonomic scope" value="Bacteria"/>
</dbReference>
<dbReference type="RefSeq" id="WP_014797573.1">
    <property type="nucleotide sequence ID" value="NC_018018.1"/>
</dbReference>
<dbReference type="InterPro" id="IPR050266">
    <property type="entry name" value="AB_hydrolase_sf"/>
</dbReference>
<keyword evidence="2" id="KW-0808">Transferase</keyword>
<dbReference type="Pfam" id="PF12697">
    <property type="entry name" value="Abhydrolase_6"/>
    <property type="match status" value="1"/>
</dbReference>
<dbReference type="PANTHER" id="PTHR43798">
    <property type="entry name" value="MONOACYLGLYCEROL LIPASE"/>
    <property type="match status" value="1"/>
</dbReference>
<dbReference type="PANTHER" id="PTHR43798:SF33">
    <property type="entry name" value="HYDROLASE, PUTATIVE (AFU_ORTHOLOGUE AFUA_2G14860)-RELATED"/>
    <property type="match status" value="1"/>
</dbReference>
<dbReference type="Gene3D" id="3.40.50.1820">
    <property type="entry name" value="alpha/beta hydrolase"/>
    <property type="match status" value="1"/>
</dbReference>
<dbReference type="EMBL" id="CP003345">
    <property type="protein sequence ID" value="AFM04118.1"/>
    <property type="molecule type" value="Genomic_DNA"/>
</dbReference>
<organism evidence="2 3">
    <name type="scientific">Bernardetia litoralis (strain ATCC 23117 / DSM 6794 / NBRC 15988 / NCIMB 1366 / Fx l1 / Sio-4)</name>
    <name type="common">Flexibacter litoralis</name>
    <dbReference type="NCBI Taxonomy" id="880071"/>
    <lineage>
        <taxon>Bacteria</taxon>
        <taxon>Pseudomonadati</taxon>
        <taxon>Bacteroidota</taxon>
        <taxon>Cytophagia</taxon>
        <taxon>Cytophagales</taxon>
        <taxon>Bernardetiaceae</taxon>
        <taxon>Bernardetia</taxon>
    </lineage>
</organism>
<name>I4AJI3_BERLS</name>
<accession>I4AJI3</accession>
<keyword evidence="2" id="KW-0012">Acyltransferase</keyword>
<dbReference type="KEGG" id="fli:Fleli_1710"/>
<dbReference type="GO" id="GO:0016787">
    <property type="term" value="F:hydrolase activity"/>
    <property type="evidence" value="ECO:0007669"/>
    <property type="project" value="UniProtKB-KW"/>
</dbReference>
<dbReference type="GO" id="GO:0016020">
    <property type="term" value="C:membrane"/>
    <property type="evidence" value="ECO:0007669"/>
    <property type="project" value="TreeGrafter"/>
</dbReference>
<sequence>MQFRISDRKVRKEFEDQKLKPTFEYVEFEERKIHYAKIGNDSLPTLFFIHGSPGDWSAFLNYFKDSTLLAHTNMVALDRTGYGKSDFGNYEKNLKEQARFYKGVLEKFQDSTKQKPILISHSYGGAVVLQMAVDYPEMMSGIVSLAGLSSSELTVPRWYNGAAKSIFVRWWLPAAFTVSNKEMLHLQEDLKLIETNYDKIKVPLMVLHGQKDKIVPYGHALFLKEKLENNPSFELTTLPEANHFIPWTHQDTVRNMILKMLEEVKK</sequence>
<dbReference type="OrthoDB" id="1224630at2"/>
<dbReference type="Proteomes" id="UP000006054">
    <property type="component" value="Chromosome"/>
</dbReference>
<evidence type="ECO:0000313" key="2">
    <source>
        <dbReference type="EMBL" id="AFM04118.1"/>
    </source>
</evidence>
<gene>
    <name evidence="2" type="ordered locus">Fleli_1710</name>
</gene>
<keyword evidence="3" id="KW-1185">Reference proteome</keyword>